<comment type="caution">
    <text evidence="1">The sequence shown here is derived from an EMBL/GenBank/DDBJ whole genome shotgun (WGS) entry which is preliminary data.</text>
</comment>
<protein>
    <submittedName>
        <fullName evidence="1">Uncharacterized protein</fullName>
    </submittedName>
</protein>
<evidence type="ECO:0000313" key="2">
    <source>
        <dbReference type="Proteomes" id="UP000805649"/>
    </source>
</evidence>
<proteinExistence type="predicted"/>
<reference evidence="1 2" key="1">
    <citation type="journal article" date="2020" name="Phytopathology">
        <title>Genome Sequence Resources of Colletotrichum truncatum, C. plurivorum, C. musicola, and C. sojae: Four Species Pathogenic to Soybean (Glycine max).</title>
        <authorList>
            <person name="Rogerio F."/>
            <person name="Boufleur T.R."/>
            <person name="Ciampi-Guillardi M."/>
            <person name="Sukno S.A."/>
            <person name="Thon M.R."/>
            <person name="Massola Junior N.S."/>
            <person name="Baroncelli R."/>
        </authorList>
    </citation>
    <scope>NUCLEOTIDE SEQUENCE [LARGE SCALE GENOMIC DNA]</scope>
    <source>
        <strain evidence="1 2">CMES1059</strain>
    </source>
</reference>
<gene>
    <name evidence="1" type="ORF">CTRU02_213957</name>
</gene>
<organism evidence="1 2">
    <name type="scientific">Colletotrichum truncatum</name>
    <name type="common">Anthracnose fungus</name>
    <name type="synonym">Colletotrichum capsici</name>
    <dbReference type="NCBI Taxonomy" id="5467"/>
    <lineage>
        <taxon>Eukaryota</taxon>
        <taxon>Fungi</taxon>
        <taxon>Dikarya</taxon>
        <taxon>Ascomycota</taxon>
        <taxon>Pezizomycotina</taxon>
        <taxon>Sordariomycetes</taxon>
        <taxon>Hypocreomycetidae</taxon>
        <taxon>Glomerellales</taxon>
        <taxon>Glomerellaceae</taxon>
        <taxon>Colletotrichum</taxon>
        <taxon>Colletotrichum truncatum species complex</taxon>
    </lineage>
</organism>
<name>A0ACC3YH65_COLTU</name>
<accession>A0ACC3YH65</accession>
<evidence type="ECO:0000313" key="1">
    <source>
        <dbReference type="EMBL" id="KAL0931222.1"/>
    </source>
</evidence>
<dbReference type="EMBL" id="VUJX02000010">
    <property type="protein sequence ID" value="KAL0931222.1"/>
    <property type="molecule type" value="Genomic_DNA"/>
</dbReference>
<keyword evidence="2" id="KW-1185">Reference proteome</keyword>
<sequence>MGWEDAVVMPTAWQEAINKLDEMYQRCATDDLFKPMGSCCEPFRLGRPLMYPRHSLGYGHSCPESDGPSCFADPSDPHSSKSKTGPFKRMKRRLTNLL</sequence>
<dbReference type="Proteomes" id="UP000805649">
    <property type="component" value="Unassembled WGS sequence"/>
</dbReference>